<dbReference type="GO" id="GO:0003677">
    <property type="term" value="F:DNA binding"/>
    <property type="evidence" value="ECO:0007669"/>
    <property type="project" value="InterPro"/>
</dbReference>
<gene>
    <name evidence="4" type="ORF">M670_03948</name>
</gene>
<protein>
    <submittedName>
        <fullName evidence="4">Response regulator of the LytR/AlgR family</fullName>
    </submittedName>
</protein>
<feature type="modified residue" description="4-aspartylphosphate" evidence="1">
    <location>
        <position position="54"/>
    </location>
</feature>
<dbReference type="Proteomes" id="UP000027936">
    <property type="component" value="Unassembled WGS sequence"/>
</dbReference>
<dbReference type="Gene3D" id="3.40.50.2300">
    <property type="match status" value="1"/>
</dbReference>
<dbReference type="Gene3D" id="2.40.50.1020">
    <property type="entry name" value="LytTr DNA-binding domain"/>
    <property type="match status" value="1"/>
</dbReference>
<organism evidence="4 5">
    <name type="scientific">Schinkia azotoformans MEV2011</name>
    <dbReference type="NCBI Taxonomy" id="1348973"/>
    <lineage>
        <taxon>Bacteria</taxon>
        <taxon>Bacillati</taxon>
        <taxon>Bacillota</taxon>
        <taxon>Bacilli</taxon>
        <taxon>Bacillales</taxon>
        <taxon>Bacillaceae</taxon>
        <taxon>Calidifontibacillus/Schinkia group</taxon>
        <taxon>Schinkia</taxon>
    </lineage>
</organism>
<comment type="caution">
    <text evidence="4">The sequence shown here is derived from an EMBL/GenBank/DDBJ whole genome shotgun (WGS) entry which is preliminary data.</text>
</comment>
<dbReference type="PROSITE" id="PS50110">
    <property type="entry name" value="RESPONSE_REGULATORY"/>
    <property type="match status" value="1"/>
</dbReference>
<dbReference type="InterPro" id="IPR001789">
    <property type="entry name" value="Sig_transdc_resp-reg_receiver"/>
</dbReference>
<evidence type="ECO:0000256" key="1">
    <source>
        <dbReference type="PROSITE-ProRule" id="PRU00169"/>
    </source>
</evidence>
<dbReference type="Pfam" id="PF00072">
    <property type="entry name" value="Response_reg"/>
    <property type="match status" value="1"/>
</dbReference>
<dbReference type="PANTHER" id="PTHR37299:SF1">
    <property type="entry name" value="STAGE 0 SPORULATION PROTEIN A HOMOLOG"/>
    <property type="match status" value="1"/>
</dbReference>
<feature type="domain" description="Response regulatory" evidence="2">
    <location>
        <begin position="3"/>
        <end position="117"/>
    </location>
</feature>
<dbReference type="InterPro" id="IPR007492">
    <property type="entry name" value="LytTR_DNA-bd_dom"/>
</dbReference>
<dbReference type="InterPro" id="IPR046947">
    <property type="entry name" value="LytR-like"/>
</dbReference>
<name>A0A072NH57_SCHAZ</name>
<dbReference type="PATRIC" id="fig|1348973.3.peg.3834"/>
<dbReference type="PROSITE" id="PS50930">
    <property type="entry name" value="HTH_LYTTR"/>
    <property type="match status" value="1"/>
</dbReference>
<dbReference type="GO" id="GO:0000156">
    <property type="term" value="F:phosphorelay response regulator activity"/>
    <property type="evidence" value="ECO:0007669"/>
    <property type="project" value="InterPro"/>
</dbReference>
<keyword evidence="1" id="KW-0597">Phosphoprotein</keyword>
<feature type="domain" description="HTH LytTR-type" evidence="3">
    <location>
        <begin position="140"/>
        <end position="252"/>
    </location>
</feature>
<dbReference type="SMART" id="SM00448">
    <property type="entry name" value="REC"/>
    <property type="match status" value="1"/>
</dbReference>
<sequence length="252" mass="29296">MLRTIIVDDDPIIIRRLKKLLEQSNEVVVVNEFQTGHEYINSINKETHDFAVLDIDLPDLNGIELAKKIHESKPDFPIIFLTGHVDYALESYEVEATDYLLKPIDPSRIHIALEKVKKRLDGTDTVLNRIESMLLSPGKIAIKVEANLLFLEMDQIICIKKDGKMTTILTIESHQNKAKENFYATRDSMKDIHQRLDQNLFIRTHNSYIVNIKWIHEVIPFTSDTYKLKFKHTDEYALLNRTKLSDLIQQVK</sequence>
<reference evidence="4 5" key="1">
    <citation type="submission" date="2014-04" db="EMBL/GenBank/DDBJ databases">
        <title>Draft genome sequence of Bacillus azotoformans MEV2011, a (co-) denitrifying strain unable to grow in the presence of oxygen.</title>
        <authorList>
            <person name="Nielsen M."/>
            <person name="Schreiber L."/>
            <person name="Finster K."/>
            <person name="Schramm A."/>
        </authorList>
    </citation>
    <scope>NUCLEOTIDE SEQUENCE [LARGE SCALE GENOMIC DNA]</scope>
    <source>
        <strain evidence="4 5">MEV2011</strain>
    </source>
</reference>
<dbReference type="SUPFAM" id="SSF52172">
    <property type="entry name" value="CheY-like"/>
    <property type="match status" value="1"/>
</dbReference>
<dbReference type="PANTHER" id="PTHR37299">
    <property type="entry name" value="TRANSCRIPTIONAL REGULATOR-RELATED"/>
    <property type="match status" value="1"/>
</dbReference>
<proteinExistence type="predicted"/>
<evidence type="ECO:0000313" key="4">
    <source>
        <dbReference type="EMBL" id="KEF36866.1"/>
    </source>
</evidence>
<accession>A0A072NH57</accession>
<dbReference type="SMART" id="SM00850">
    <property type="entry name" value="LytTR"/>
    <property type="match status" value="1"/>
</dbReference>
<dbReference type="AlphaFoldDB" id="A0A072NH57"/>
<dbReference type="Pfam" id="PF04397">
    <property type="entry name" value="LytTR"/>
    <property type="match status" value="1"/>
</dbReference>
<evidence type="ECO:0000313" key="5">
    <source>
        <dbReference type="Proteomes" id="UP000027936"/>
    </source>
</evidence>
<evidence type="ECO:0000259" key="3">
    <source>
        <dbReference type="PROSITE" id="PS50930"/>
    </source>
</evidence>
<dbReference type="OrthoDB" id="3190595at2"/>
<dbReference type="RefSeq" id="WP_035197571.1">
    <property type="nucleotide sequence ID" value="NZ_JJRY01000021.1"/>
</dbReference>
<evidence type="ECO:0000259" key="2">
    <source>
        <dbReference type="PROSITE" id="PS50110"/>
    </source>
</evidence>
<dbReference type="InterPro" id="IPR011006">
    <property type="entry name" value="CheY-like_superfamily"/>
</dbReference>
<dbReference type="EMBL" id="JJRY01000021">
    <property type="protein sequence ID" value="KEF36866.1"/>
    <property type="molecule type" value="Genomic_DNA"/>
</dbReference>